<protein>
    <submittedName>
        <fullName evidence="1">Uncharacterized protein</fullName>
    </submittedName>
</protein>
<accession>A0A0V1AS71</accession>
<name>A0A0V1AS71_TRISP</name>
<proteinExistence type="predicted"/>
<evidence type="ECO:0000313" key="2">
    <source>
        <dbReference type="Proteomes" id="UP000054776"/>
    </source>
</evidence>
<reference evidence="1 2" key="1">
    <citation type="submission" date="2015-01" db="EMBL/GenBank/DDBJ databases">
        <title>Evolution of Trichinella species and genotypes.</title>
        <authorList>
            <person name="Korhonen P.K."/>
            <person name="Edoardo P."/>
            <person name="Giuseppe L.R."/>
            <person name="Gasser R.B."/>
        </authorList>
    </citation>
    <scope>NUCLEOTIDE SEQUENCE [LARGE SCALE GENOMIC DNA]</scope>
    <source>
        <strain evidence="1">ISS3</strain>
    </source>
</reference>
<gene>
    <name evidence="1" type="ORF">T01_7370</name>
</gene>
<keyword evidence="2" id="KW-1185">Reference proteome</keyword>
<comment type="caution">
    <text evidence="1">The sequence shown here is derived from an EMBL/GenBank/DDBJ whole genome shotgun (WGS) entry which is preliminary data.</text>
</comment>
<dbReference type="Proteomes" id="UP000054776">
    <property type="component" value="Unassembled WGS sequence"/>
</dbReference>
<dbReference type="InParanoid" id="A0A0V1AS71"/>
<dbReference type="OrthoDB" id="10423935at2759"/>
<sequence length="89" mass="9953">MLDVARVAANVICTSRPPELSTKRPHQNPWRGLSRNVKKLLEALGANINIAARKKQPQCYELCETPCSAEHLPNLCNDSCDKLSTFTFE</sequence>
<evidence type="ECO:0000313" key="1">
    <source>
        <dbReference type="EMBL" id="KRY27655.1"/>
    </source>
</evidence>
<dbReference type="EMBL" id="JYDH01000240">
    <property type="protein sequence ID" value="KRY27655.1"/>
    <property type="molecule type" value="Genomic_DNA"/>
</dbReference>
<organism evidence="1 2">
    <name type="scientific">Trichinella spiralis</name>
    <name type="common">Trichina worm</name>
    <dbReference type="NCBI Taxonomy" id="6334"/>
    <lineage>
        <taxon>Eukaryota</taxon>
        <taxon>Metazoa</taxon>
        <taxon>Ecdysozoa</taxon>
        <taxon>Nematoda</taxon>
        <taxon>Enoplea</taxon>
        <taxon>Dorylaimia</taxon>
        <taxon>Trichinellida</taxon>
        <taxon>Trichinellidae</taxon>
        <taxon>Trichinella</taxon>
    </lineage>
</organism>
<dbReference type="AlphaFoldDB" id="A0A0V1AS71"/>